<dbReference type="Proteomes" id="UP000182321">
    <property type="component" value="Unassembled WGS sequence"/>
</dbReference>
<dbReference type="InterPro" id="IPR045525">
    <property type="entry name" value="DUF6472"/>
</dbReference>
<reference evidence="3" key="1">
    <citation type="submission" date="2016-10" db="EMBL/GenBank/DDBJ databases">
        <authorList>
            <person name="Varghese N."/>
        </authorList>
    </citation>
    <scope>NUCLEOTIDE SEQUENCE [LARGE SCALE GENOMIC DNA]</scope>
    <source>
        <strain evidence="3">ACV-9</strain>
    </source>
</reference>
<organism evidence="2 3">
    <name type="scientific">Pseudobutyrivibrio ruminis</name>
    <dbReference type="NCBI Taxonomy" id="46206"/>
    <lineage>
        <taxon>Bacteria</taxon>
        <taxon>Bacillati</taxon>
        <taxon>Bacillota</taxon>
        <taxon>Clostridia</taxon>
        <taxon>Lachnospirales</taxon>
        <taxon>Lachnospiraceae</taxon>
        <taxon>Pseudobutyrivibrio</taxon>
    </lineage>
</organism>
<name>A0A1H7M0B0_9FIRM</name>
<keyword evidence="3" id="KW-1185">Reference proteome</keyword>
<protein>
    <recommendedName>
        <fullName evidence="1">DUF6472 domain-containing protein</fullName>
    </recommendedName>
</protein>
<dbReference type="RefSeq" id="WP_044938395.1">
    <property type="nucleotide sequence ID" value="NZ_FNZX01000019.1"/>
</dbReference>
<dbReference type="Pfam" id="PF20076">
    <property type="entry name" value="DUF6472"/>
    <property type="match status" value="1"/>
</dbReference>
<dbReference type="AlphaFoldDB" id="A0A1H7M0B0"/>
<evidence type="ECO:0000313" key="3">
    <source>
        <dbReference type="Proteomes" id="UP000182321"/>
    </source>
</evidence>
<feature type="domain" description="DUF6472" evidence="1">
    <location>
        <begin position="13"/>
        <end position="68"/>
    </location>
</feature>
<sequence length="68" mass="8084">MASNSKVKKSGSTACEYCNNFVWDEEDEQYYCEMDMDEDDYVRLVTGHYSECPYFVNGDEYKVVRHQM</sequence>
<dbReference type="eggNOG" id="ENOG5033A60">
    <property type="taxonomic scope" value="Bacteria"/>
</dbReference>
<dbReference type="EMBL" id="FNZX01000019">
    <property type="protein sequence ID" value="SEL04007.1"/>
    <property type="molecule type" value="Genomic_DNA"/>
</dbReference>
<evidence type="ECO:0000259" key="1">
    <source>
        <dbReference type="Pfam" id="PF20076"/>
    </source>
</evidence>
<evidence type="ECO:0000313" key="2">
    <source>
        <dbReference type="EMBL" id="SEL04007.1"/>
    </source>
</evidence>
<accession>A0A1H7M0B0</accession>
<proteinExistence type="predicted"/>
<gene>
    <name evidence="2" type="ORF">SAMN02910377_02490</name>
</gene>